<keyword evidence="5" id="KW-1185">Reference proteome</keyword>
<dbReference type="OrthoDB" id="273013at2759"/>
<dbReference type="InterPro" id="IPR002035">
    <property type="entry name" value="VWF_A"/>
</dbReference>
<evidence type="ECO:0000256" key="1">
    <source>
        <dbReference type="SAM" id="MobiDB-lite"/>
    </source>
</evidence>
<evidence type="ECO:0000313" key="5">
    <source>
        <dbReference type="Proteomes" id="UP000274082"/>
    </source>
</evidence>
<dbReference type="EMBL" id="LR812634">
    <property type="protein sequence ID" value="CAC5428564.1"/>
    <property type="molecule type" value="Genomic_DNA"/>
</dbReference>
<dbReference type="Proteomes" id="UP000274082">
    <property type="component" value="Chromosome 14"/>
</dbReference>
<dbReference type="PANTHER" id="PTHR45737">
    <property type="entry name" value="VON WILLEBRAND FACTOR A DOMAIN-CONTAINING PROTEIN 5A"/>
    <property type="match status" value="1"/>
</dbReference>
<dbReference type="InterPro" id="IPR036465">
    <property type="entry name" value="vWFA_dom_sf"/>
</dbReference>
<feature type="compositionally biased region" description="Low complexity" evidence="1">
    <location>
        <begin position="605"/>
        <end position="616"/>
    </location>
</feature>
<sequence length="722" mass="74812">MDPSAAFRSFPTQERGILLASTYKPLSLHAADVQVRLSGSAAQVILSLEYVNETNKLVRAIAAYPAPPSYQLQCATLQGPAREISARSYVQSRPLRSVEAGSALRAEPLVDTAVSTVATQSVPWDVSPGESVLMKAVYHVPISATHRTGEIVFTLPTSLIPAAQRPPDVQRGYMKFLDARSQLRHLAQQGGSLRVCVDAQLLVPLRGVVTLEKGPEVVPEMGVTGTSVNVHYVGDARFQLTYHDDLPKTAYMQVPLCVRAPVAETSEPLRLHTVAASPPPTSSPSGHSTAEVAAAMVVSVAPFLANCPINAEIMFVVDVHSAALGARAAESVMAAIASLNGTASLVNVILCRDAHRGGALSLLPDGSVQSSAVPHESMLAFMKEEGVQTSSSKGAATLSPHLPSLLHEITTGRGITTSIPAGYVRNVIVLSDGGSQPVDADAVAMVCQVTNAGRACRVHAVALAATADHAVLEALAEACGGYFASAAASGSSEAGERAVDEAVQAAVSAAAVPCLVDIRTKWDVTGGDIVAASSVQTAAAAPSPLRMAADADGGNIACIPHGTQRLLYGLLASANSQLAVRLFGRVGEMRLEYTASSATQPPPQSDAADSAAAAGAADEESGRAPPMLMTAAAAARIAYLTHILHTTSEDEALEVIALSKRYMLPSPYTTLTDGNSGPGGEHKIGGVVHLPSMQAAAHVELAIRARRVELQAAAALRALHPA</sequence>
<dbReference type="EMBL" id="CP029513">
    <property type="protein sequence ID" value="AYU77268.1"/>
    <property type="molecule type" value="Genomic_DNA"/>
</dbReference>
<organism evidence="3 5">
    <name type="scientific">Leishmania donovani</name>
    <dbReference type="NCBI Taxonomy" id="5661"/>
    <lineage>
        <taxon>Eukaryota</taxon>
        <taxon>Discoba</taxon>
        <taxon>Euglenozoa</taxon>
        <taxon>Kinetoplastea</taxon>
        <taxon>Metakinetoplastina</taxon>
        <taxon>Trypanosomatida</taxon>
        <taxon>Trypanosomatidae</taxon>
        <taxon>Leishmaniinae</taxon>
        <taxon>Leishmania</taxon>
    </lineage>
</organism>
<accession>A0A3S5H6R0</accession>
<evidence type="ECO:0000313" key="4">
    <source>
        <dbReference type="EMBL" id="CAC5428564.1"/>
    </source>
</evidence>
<evidence type="ECO:0000259" key="2">
    <source>
        <dbReference type="Pfam" id="PF13768"/>
    </source>
</evidence>
<dbReference type="VEuPathDB" id="TriTrypDB:LdCL_140007600"/>
<dbReference type="VEuPathDB" id="TriTrypDB:LDHU3_14.0350"/>
<feature type="domain" description="VWFA" evidence="2">
    <location>
        <begin position="312"/>
        <end position="482"/>
    </location>
</feature>
<feature type="region of interest" description="Disordered" evidence="1">
    <location>
        <begin position="594"/>
        <end position="623"/>
    </location>
</feature>
<dbReference type="VEuPathDB" id="TriTrypDB:LdBPK_140260.1"/>
<dbReference type="Gene3D" id="3.40.50.410">
    <property type="entry name" value="von Willebrand factor, type A domain"/>
    <property type="match status" value="1"/>
</dbReference>
<protein>
    <submittedName>
        <fullName evidence="3">von Willebrand factor type A domain containing protein, putative</fullName>
    </submittedName>
    <submittedName>
        <fullName evidence="4">von_Willebrand_factor_type_A_domain_containing_pr otein_putative/Pfam:PF13768</fullName>
    </submittedName>
</protein>
<evidence type="ECO:0000313" key="3">
    <source>
        <dbReference type="EMBL" id="AYU77268.1"/>
    </source>
</evidence>
<reference evidence="4" key="2">
    <citation type="submission" date="2020-06" db="EMBL/GenBank/DDBJ databases">
        <authorList>
            <person name="Camacho E."/>
            <person name="Gonzalez-de la Fuente S."/>
            <person name="Rastrojo A."/>
            <person name="Peiro-Pastor R."/>
            <person name="Solana JC."/>
            <person name="Tabera L."/>
            <person name="Gamarro F."/>
            <person name="Carrasco-Ramiro F."/>
            <person name="Requena JM."/>
            <person name="Aguado B."/>
        </authorList>
    </citation>
    <scope>NUCLEOTIDE SEQUENCE</scope>
</reference>
<dbReference type="Pfam" id="PF13768">
    <property type="entry name" value="VWA_3"/>
    <property type="match status" value="1"/>
</dbReference>
<reference evidence="3 5" key="1">
    <citation type="journal article" date="2018" name="Sci. Rep.">
        <title>A complete Leishmania donovani reference genome identifies novel genetic variations associated with virulence.</title>
        <authorList>
            <person name="Lypaczewski P."/>
            <person name="Hoshizaki J."/>
            <person name="Zhang W.-W."/>
            <person name="McCall L.-I."/>
            <person name="Torcivia-Rodriguez J."/>
            <person name="Simonyan V."/>
            <person name="Kaur A."/>
            <person name="Dewar K."/>
            <person name="Matlashewski G."/>
        </authorList>
    </citation>
    <scope>NUCLEOTIDE SEQUENCE [LARGE SCALE GENOMIC DNA]</scope>
    <source>
        <strain evidence="3 5">LdCL</strain>
    </source>
</reference>
<dbReference type="PANTHER" id="PTHR45737:SF6">
    <property type="entry name" value="VON WILLEBRAND FACTOR A DOMAIN-CONTAINING PROTEIN 5A"/>
    <property type="match status" value="1"/>
</dbReference>
<dbReference type="Proteomes" id="UP000601710">
    <property type="component" value="Chromosome 14"/>
</dbReference>
<gene>
    <name evidence="3" type="ORF">LdCL_140007600</name>
    <name evidence="4" type="ORF">LDHU3_14.0350</name>
</gene>
<name>A0A3S5H6R0_LEIDO</name>
<dbReference type="AlphaFoldDB" id="A0A3S5H6R0"/>
<proteinExistence type="predicted"/>